<organism evidence="1">
    <name type="scientific">Mytilus edulis</name>
    <name type="common">Blue mussel</name>
    <dbReference type="NCBI Taxonomy" id="6550"/>
    <lineage>
        <taxon>Eukaryota</taxon>
        <taxon>Metazoa</taxon>
        <taxon>Spiralia</taxon>
        <taxon>Lophotrochozoa</taxon>
        <taxon>Mollusca</taxon>
        <taxon>Bivalvia</taxon>
        <taxon>Autobranchia</taxon>
        <taxon>Pteriomorphia</taxon>
        <taxon>Mytilida</taxon>
        <taxon>Mytiloidea</taxon>
        <taxon>Mytilidae</taxon>
        <taxon>Mytilinae</taxon>
        <taxon>Mytilus</taxon>
    </lineage>
</organism>
<dbReference type="AlphaFoldDB" id="A0A3S5X262"/>
<proteinExistence type="evidence at transcript level"/>
<evidence type="ECO:0000313" key="1">
    <source>
        <dbReference type="EMBL" id="AYD38860.1"/>
    </source>
</evidence>
<protein>
    <submittedName>
        <fullName evidence="1">Carbonic anhydrase-like protein</fullName>
    </submittedName>
</protein>
<accession>A0A3S5X262</accession>
<reference evidence="1" key="1">
    <citation type="submission" date="2018-01" db="EMBL/GenBank/DDBJ databases">
        <title>Comparative mantle transcriptome analysis within the Mytilus spp. reveals putative genes involved in the biomineralization and pigmentation.</title>
        <authorList>
            <person name="Malachowicz M."/>
        </authorList>
    </citation>
    <scope>NUCLEOTIDE SEQUENCE</scope>
    <source>
        <strain evidence="1">EduN_1982</strain>
    </source>
</reference>
<dbReference type="EMBL" id="MG827120">
    <property type="protein sequence ID" value="AYD38860.1"/>
    <property type="molecule type" value="mRNA"/>
</dbReference>
<name>A0A3S5X262_MYTED</name>
<sequence>MLSERHLECICYIASIFHNISWTSFVVLEEHIIQDQKILSTTIEIHNH</sequence>